<evidence type="ECO:0000256" key="1">
    <source>
        <dbReference type="SAM" id="Phobius"/>
    </source>
</evidence>
<feature type="domain" description="PASTA" evidence="2">
    <location>
        <begin position="181"/>
        <end position="248"/>
    </location>
</feature>
<keyword evidence="1" id="KW-0812">Transmembrane</keyword>
<dbReference type="OrthoDB" id="9803895at2"/>
<dbReference type="AlphaFoldDB" id="A0A3N2QDB3"/>
<comment type="caution">
    <text evidence="3">The sequence shown here is derived from an EMBL/GenBank/DDBJ whole genome shotgun (WGS) entry which is preliminary data.</text>
</comment>
<dbReference type="EMBL" id="RARA01000010">
    <property type="protein sequence ID" value="ROT47806.1"/>
    <property type="molecule type" value="Genomic_DNA"/>
</dbReference>
<proteinExistence type="predicted"/>
<evidence type="ECO:0000313" key="3">
    <source>
        <dbReference type="EMBL" id="ROT47806.1"/>
    </source>
</evidence>
<protein>
    <submittedName>
        <fullName evidence="3">PASTA domain-containing protein</fullName>
    </submittedName>
</protein>
<name>A0A3N2QDB3_9BACT</name>
<organism evidence="3 4">
    <name type="scientific">Candidatus Cardinium hertigii</name>
    <dbReference type="NCBI Taxonomy" id="247481"/>
    <lineage>
        <taxon>Bacteria</taxon>
        <taxon>Pseudomonadati</taxon>
        <taxon>Bacteroidota</taxon>
        <taxon>Cytophagia</taxon>
        <taxon>Cytophagales</taxon>
        <taxon>Amoebophilaceae</taxon>
        <taxon>Candidatus Cardinium</taxon>
    </lineage>
</organism>
<keyword evidence="1" id="KW-0472">Membrane</keyword>
<keyword evidence="1" id="KW-1133">Transmembrane helix</keyword>
<keyword evidence="4" id="KW-1185">Reference proteome</keyword>
<dbReference type="SMART" id="SM00740">
    <property type="entry name" value="PASTA"/>
    <property type="match status" value="3"/>
</dbReference>
<feature type="transmembrane region" description="Helical" evidence="1">
    <location>
        <begin position="12"/>
        <end position="35"/>
    </location>
</feature>
<evidence type="ECO:0000259" key="2">
    <source>
        <dbReference type="PROSITE" id="PS51178"/>
    </source>
</evidence>
<accession>A0A3N2QDB3</accession>
<sequence length="249" mass="27773">MHKKKLLNILKHLFYMFCLSIAILYTMFYIALPYITNQGKVVQVPDLTGVHRDNLDAYLSKHHLRYFITDNSGYSDQLPPFTVLQQFPAAGNYVKKNRKIYLTLNAERPPLVDMPNLIDGSIRQAHLLLKNKGLKLGNIKYVPDITASVVLEQWYNGNPITAGKLINKGSSIDLVVGAGLSSQIIEVPNVLEMPLEEAHLVLVEHGIRMGIVHLVENRTAAVGSVVKQNPEPGTKVSLGTTINLWVVKL</sequence>
<dbReference type="InterPro" id="IPR005543">
    <property type="entry name" value="PASTA_dom"/>
</dbReference>
<evidence type="ECO:0000313" key="4">
    <source>
        <dbReference type="Proteomes" id="UP000270927"/>
    </source>
</evidence>
<gene>
    <name evidence="3" type="ORF">EDM02_00315</name>
</gene>
<dbReference type="Gene3D" id="3.30.10.20">
    <property type="match status" value="3"/>
</dbReference>
<dbReference type="CDD" id="cd06577">
    <property type="entry name" value="PASTA_pknB"/>
    <property type="match status" value="2"/>
</dbReference>
<dbReference type="PROSITE" id="PS51178">
    <property type="entry name" value="PASTA"/>
    <property type="match status" value="1"/>
</dbReference>
<reference evidence="3 4" key="1">
    <citation type="submission" date="2018-09" db="EMBL/GenBank/DDBJ databases">
        <title>Comparative Genomics of Wolbachia-Cardinium Dual Endosymbiosis in a Plant-Parasitic Nematode.</title>
        <authorList>
            <person name="Brown A.M.V."/>
            <person name="Wasala S.K."/>
            <person name="Howe D.K."/>
            <person name="Peetz A.B."/>
            <person name="Zasada I.A."/>
            <person name="Denver D.R."/>
        </authorList>
    </citation>
    <scope>NUCLEOTIDE SEQUENCE [LARGE SCALE GENOMIC DNA]</scope>
    <source>
        <strain evidence="3 4">Pp_1</strain>
    </source>
</reference>
<dbReference type="Proteomes" id="UP000270927">
    <property type="component" value="Unassembled WGS sequence"/>
</dbReference>
<dbReference type="Pfam" id="PF03793">
    <property type="entry name" value="PASTA"/>
    <property type="match status" value="2"/>
</dbReference>